<keyword evidence="3 6" id="KW-0694">RNA-binding</keyword>
<evidence type="ECO:0000256" key="5">
    <source>
        <dbReference type="ARBA" id="ARBA00023242"/>
    </source>
</evidence>
<evidence type="ECO:0000256" key="3">
    <source>
        <dbReference type="ARBA" id="ARBA00022884"/>
    </source>
</evidence>
<organism evidence="9 10">
    <name type="scientific">Hibiscus trionum</name>
    <name type="common">Flower of an hour</name>
    <dbReference type="NCBI Taxonomy" id="183268"/>
    <lineage>
        <taxon>Eukaryota</taxon>
        <taxon>Viridiplantae</taxon>
        <taxon>Streptophyta</taxon>
        <taxon>Embryophyta</taxon>
        <taxon>Tracheophyta</taxon>
        <taxon>Spermatophyta</taxon>
        <taxon>Magnoliopsida</taxon>
        <taxon>eudicotyledons</taxon>
        <taxon>Gunneridae</taxon>
        <taxon>Pentapetalae</taxon>
        <taxon>rosids</taxon>
        <taxon>malvids</taxon>
        <taxon>Malvales</taxon>
        <taxon>Malvaceae</taxon>
        <taxon>Malvoideae</taxon>
        <taxon>Hibiscus</taxon>
    </lineage>
</organism>
<proteinExistence type="predicted"/>
<feature type="compositionally biased region" description="Polar residues" evidence="7">
    <location>
        <begin position="115"/>
        <end position="130"/>
    </location>
</feature>
<evidence type="ECO:0000256" key="1">
    <source>
        <dbReference type="ARBA" id="ARBA00004123"/>
    </source>
</evidence>
<dbReference type="Pfam" id="PF00076">
    <property type="entry name" value="RRM_1"/>
    <property type="match status" value="1"/>
</dbReference>
<evidence type="ECO:0000256" key="6">
    <source>
        <dbReference type="PROSITE-ProRule" id="PRU00176"/>
    </source>
</evidence>
<dbReference type="PANTHER" id="PTHR48028">
    <property type="entry name" value="GLYCINE-RICH RNA-BINDING PROTEIN RZ1A"/>
    <property type="match status" value="1"/>
</dbReference>
<dbReference type="InterPro" id="IPR035979">
    <property type="entry name" value="RBD_domain_sf"/>
</dbReference>
<dbReference type="PROSITE" id="PS50102">
    <property type="entry name" value="RRM"/>
    <property type="match status" value="1"/>
</dbReference>
<evidence type="ECO:0000256" key="2">
    <source>
        <dbReference type="ARBA" id="ARBA00022664"/>
    </source>
</evidence>
<gene>
    <name evidence="9" type="ORF">HRI_001207400</name>
</gene>
<dbReference type="GO" id="GO:0003723">
    <property type="term" value="F:RNA binding"/>
    <property type="evidence" value="ECO:0007669"/>
    <property type="project" value="UniProtKB-UniRule"/>
</dbReference>
<comment type="subcellular location">
    <subcellularLocation>
        <location evidence="1">Nucleus</location>
    </subcellularLocation>
</comment>
<dbReference type="SMART" id="SM00360">
    <property type="entry name" value="RRM"/>
    <property type="match status" value="1"/>
</dbReference>
<evidence type="ECO:0000313" key="10">
    <source>
        <dbReference type="Proteomes" id="UP001165190"/>
    </source>
</evidence>
<dbReference type="GO" id="GO:0006397">
    <property type="term" value="P:mRNA processing"/>
    <property type="evidence" value="ECO:0007669"/>
    <property type="project" value="UniProtKB-KW"/>
</dbReference>
<dbReference type="OrthoDB" id="1436792at2759"/>
<dbReference type="Gene3D" id="3.30.70.330">
    <property type="match status" value="1"/>
</dbReference>
<feature type="region of interest" description="Disordered" evidence="7">
    <location>
        <begin position="115"/>
        <end position="136"/>
    </location>
</feature>
<dbReference type="InterPro" id="IPR051106">
    <property type="entry name" value="RNA-bind/splicing_reg"/>
</dbReference>
<dbReference type="GO" id="GO:0005634">
    <property type="term" value="C:nucleus"/>
    <property type="evidence" value="ECO:0007669"/>
    <property type="project" value="UniProtKB-SubCell"/>
</dbReference>
<feature type="compositionally biased region" description="Basic and acidic residues" evidence="7">
    <location>
        <begin position="1"/>
        <end position="23"/>
    </location>
</feature>
<name>A0A9W7LTK8_HIBTR</name>
<feature type="domain" description="RRM" evidence="8">
    <location>
        <begin position="36"/>
        <end position="116"/>
    </location>
</feature>
<evidence type="ECO:0000259" key="8">
    <source>
        <dbReference type="PROSITE" id="PS50102"/>
    </source>
</evidence>
<dbReference type="EMBL" id="BSYR01000011">
    <property type="protein sequence ID" value="GMI75381.1"/>
    <property type="molecule type" value="Genomic_DNA"/>
</dbReference>
<keyword evidence="10" id="KW-1185">Reference proteome</keyword>
<keyword evidence="4" id="KW-0508">mRNA splicing</keyword>
<evidence type="ECO:0000256" key="7">
    <source>
        <dbReference type="SAM" id="MobiDB-lite"/>
    </source>
</evidence>
<dbReference type="CDD" id="cd00590">
    <property type="entry name" value="RRM_SF"/>
    <property type="match status" value="1"/>
</dbReference>
<dbReference type="Proteomes" id="UP001165190">
    <property type="component" value="Unassembled WGS sequence"/>
</dbReference>
<keyword evidence="2" id="KW-0507">mRNA processing</keyword>
<dbReference type="InterPro" id="IPR000504">
    <property type="entry name" value="RRM_dom"/>
</dbReference>
<keyword evidence="5" id="KW-0539">Nucleus</keyword>
<dbReference type="AlphaFoldDB" id="A0A9W7LTK8"/>
<evidence type="ECO:0000256" key="4">
    <source>
        <dbReference type="ARBA" id="ARBA00023187"/>
    </source>
</evidence>
<dbReference type="PANTHER" id="PTHR48028:SF4">
    <property type="entry name" value="SC35-LIKE SPLICING FACTOR"/>
    <property type="match status" value="1"/>
</dbReference>
<comment type="caution">
    <text evidence="9">The sequence shown here is derived from an EMBL/GenBank/DDBJ whole genome shotgun (WGS) entry which is preliminary data.</text>
</comment>
<dbReference type="InterPro" id="IPR012677">
    <property type="entry name" value="Nucleotide-bd_a/b_plait_sf"/>
</dbReference>
<sequence length="598" mass="67126">MEGRRPVTATADRRSFHNKEIRRPGQSIDPRRLKGFSVFVDNVSKRIHHLTLKEAFLTYGEVVDVFMAYKNRSRRNKLTTFAFVRFRTEREASMAINKGNGRLMDGFQVRISAANRNRQRQPQGSDTVRSNAKRRTFPLRDTRSYKEALLGPRSTPGPAARLATKETSQFHDNETIVCLHSDSETTHLSSIPQADLTWRECCLVGKIKAMYNVEMVQEGLVSDGFQAQLCPWYDLIVVIRCHSKTERDRCWTNRNELLHLWFEELELLEGYEGKKKVKATVRLFDVLLSVWSKTFFENLGNRWGSVLKIEDDTLACKRFDEASLLLQVQNISDVPDRIVLSVNGAIKKIRIKTEVFEEDRIFIDGDSSPIVSEADMRRNASFQAPNALNAVDIPLASPTTSEAAALSGNRWDNHSHCMPTTHVDTAENLQMLHPNSNELFEVPVCSDDFSNTQIPLGPSRTVVGSLLLSEPISNQSQLQEVAIGSLEDIDQVCSLSFQQGKPLPDPITITLGPKFPGSIACLGKPKWTDITKNKNKFKKSKKKSPAGSYSSLSGGHIVQRSAVNEEAVATLLVGKNLGLEFKDPDDAVVARLVELQKD</sequence>
<dbReference type="GO" id="GO:0008380">
    <property type="term" value="P:RNA splicing"/>
    <property type="evidence" value="ECO:0007669"/>
    <property type="project" value="UniProtKB-KW"/>
</dbReference>
<accession>A0A9W7LTK8</accession>
<feature type="region of interest" description="Disordered" evidence="7">
    <location>
        <begin position="1"/>
        <end position="27"/>
    </location>
</feature>
<reference evidence="9" key="1">
    <citation type="submission" date="2023-05" db="EMBL/GenBank/DDBJ databases">
        <title>Genome and transcriptome analyses reveal genes involved in the formation of fine ridges on petal epidermal cells in Hibiscus trionum.</title>
        <authorList>
            <person name="Koshimizu S."/>
            <person name="Masuda S."/>
            <person name="Ishii T."/>
            <person name="Shirasu K."/>
            <person name="Hoshino A."/>
            <person name="Arita M."/>
        </authorList>
    </citation>
    <scope>NUCLEOTIDE SEQUENCE</scope>
    <source>
        <strain evidence="9">Hamamatsu line</strain>
    </source>
</reference>
<protein>
    <recommendedName>
        <fullName evidence="8">RRM domain-containing protein</fullName>
    </recommendedName>
</protein>
<evidence type="ECO:0000313" key="9">
    <source>
        <dbReference type="EMBL" id="GMI75381.1"/>
    </source>
</evidence>
<dbReference type="SUPFAM" id="SSF54928">
    <property type="entry name" value="RNA-binding domain, RBD"/>
    <property type="match status" value="1"/>
</dbReference>